<dbReference type="EMBL" id="RSCE01000001">
    <property type="protein sequence ID" value="RSH87669.1"/>
    <property type="molecule type" value="Genomic_DNA"/>
</dbReference>
<evidence type="ECO:0008006" key="9">
    <source>
        <dbReference type="Google" id="ProtNLM"/>
    </source>
</evidence>
<gene>
    <name evidence="7" type="ORF">EHS24_000183</name>
</gene>
<dbReference type="RefSeq" id="XP_028479877.1">
    <property type="nucleotide sequence ID" value="XM_028616020.1"/>
</dbReference>
<keyword evidence="8" id="KW-1185">Reference proteome</keyword>
<comment type="similarity">
    <text evidence="1">Belongs to the CCM1 family.</text>
</comment>
<reference evidence="7 8" key="1">
    <citation type="submission" date="2018-11" db="EMBL/GenBank/DDBJ databases">
        <title>Genome sequence of Apiotrichum porosum DSM 27194.</title>
        <authorList>
            <person name="Aliyu H."/>
            <person name="Gorte O."/>
            <person name="Ochsenreither K."/>
        </authorList>
    </citation>
    <scope>NUCLEOTIDE SEQUENCE [LARGE SCALE GENOMIC DNA]</scope>
    <source>
        <strain evidence="7 8">DSM 27194</strain>
    </source>
</reference>
<comment type="function">
    <text evidence="3">Regulates mitochondrial small subunit maturation by controlling 15S rRNA 5'-end processing. Localizes to the 5' precursor of the 15S rRNA in a position that is subsequently occupied by mS47 in the mature yeast mtSSU. Uses structure and sequence-specific RNA recognition, binding to a single-stranded region of the precursor and specifically recognizing bases -6 to -1. The exchange of Ccm1 for mS47 is coupled to the irreversible removal of precursor rRNA that is accompanied by conformational changes of the mitoribosomal proteins uS5m and mS26. These conformational changes signal completion of 5'-end rRNA processing through protection of the mature 5'-end of the 15S rRNA and stabilization of mS47. The removal of the 5' precursor together with the dissociation of Ccm1 may be catalyzed by the 5'-3' exoribonuclease Pet127. Involved in the specific removal of group I introns in mitochondrial encoded transcripts.</text>
</comment>
<feature type="repeat" description="PPR" evidence="5">
    <location>
        <begin position="1077"/>
        <end position="1111"/>
    </location>
</feature>
<dbReference type="InterPro" id="IPR011990">
    <property type="entry name" value="TPR-like_helical_dom_sf"/>
</dbReference>
<dbReference type="Pfam" id="PF01535">
    <property type="entry name" value="PPR"/>
    <property type="match status" value="1"/>
</dbReference>
<name>A0A427Y962_9TREE</name>
<feature type="region of interest" description="Disordered" evidence="6">
    <location>
        <begin position="91"/>
        <end position="114"/>
    </location>
</feature>
<comment type="caution">
    <text evidence="7">The sequence shown here is derived from an EMBL/GenBank/DDBJ whole genome shotgun (WGS) entry which is preliminary data.</text>
</comment>
<dbReference type="Pfam" id="PF13041">
    <property type="entry name" value="PPR_2"/>
    <property type="match status" value="1"/>
</dbReference>
<evidence type="ECO:0000256" key="1">
    <source>
        <dbReference type="ARBA" id="ARBA00006192"/>
    </source>
</evidence>
<dbReference type="PANTHER" id="PTHR47447">
    <property type="entry name" value="OS03G0856100 PROTEIN"/>
    <property type="match status" value="1"/>
</dbReference>
<feature type="repeat" description="PPR" evidence="5">
    <location>
        <begin position="1112"/>
        <end position="1142"/>
    </location>
</feature>
<accession>A0A427Y962</accession>
<feature type="region of interest" description="Disordered" evidence="6">
    <location>
        <begin position="255"/>
        <end position="276"/>
    </location>
</feature>
<protein>
    <recommendedName>
        <fullName evidence="9">Pentacotripeptide-repeat region of PRORP domain-containing protein</fullName>
    </recommendedName>
</protein>
<sequence>MLTKAATHIRPLLRLHQTAHAQPDLFTSNPSLLHHFQGPGVSNTLVAAQTAQAASGSSGAAGGAGRSGYSGASNGGGYTGHARAFLSLPQGPAADATSVSSSSDDKQQDAATARQLAHLQLKQRITSRRDESPPVRTVMLRDQMAARAGSRPVTLIEMEPVAEEPMSPKRSTIAYPAWAALPDNAAAGGALWLPGAAPRPMGARAFSTRTRPTAQLVSSVPTPDQSRIDQPNRVLMDLAGLDIGRPVSPIARGAGRVRRNSTHSHSAPSSDSHSGVLPAQSVELDNAIRNAIGAAFNAGDREIVHKLIEHYRLPRTAEAKFNADPSLAKYPLPNDYSTATYDRCIQTLMSLRSRGESIAPILDCYNEMLERDVLPSVKTINIVIDALCRRDEDVSLASHRWARHTAWQAFKRDQLHIATEETPADHAASDAIEAYQSEHNFSSALRLLIASPRKLETMDESLLTAARASMGLPFAPTMESAVTVLQNAVGRSSRLSIFADTFDILSYGTPKQLSTVSTYWKLFETKLKAAASLNKDLTRDSAEIQETYLAAIRAFVAVGETKFAKELAQSANDRHDKGKYLGALINGSCKHGDLDLAWESFNAGRTACIPTEDLYELTEALAKAGRAEDTVTVMRHLMDDIATDRPGQKIERARILRAYGYLLGYAINSEDPAVRDAALTGATDIHTVSFPRCDTAVVLKHIELLIAAGRFTDIPHVLIRYARRETNDVADICDMIGVTACSPAPISVVLDTVRAAARLDVQISSKVMKPVTPHIIDKYSATRTTTAVQDLGLTHDQWFRLLDTFNALPREYIEANTATVEGFFTDLAVVQQGRIPLPASFVNSPAASKLANTLTGLVGNERSAELLTAAFGANAAVLLPTPAASAGSSAPSFTLPPTPMSADAPPSTLQPASAHTLHFSGGLNAMIERMSYGQPGTGNIVTPTAAYTAVRQGLANNEVPSPENIGRLIVTIARTGDEPKVNELYSLAQVVLASCVPKERAQARGWCAVEDAMITARCYLGHLEQAGMHRARIIEAGMAPTADAYATMIASSRDSTDDALVARELFDESQALGVVPHLYLYNTIISKLSKARKAEVALELFNHMKAAGIRPSSVTYGAVINACCRVGDAESAAVLFEEMSSQPNFKPRVPPFNTMMQFHLQTRPSRDRVLYYYEAMRNAGVRPSAHTYKLLLDAYGTLPTVDLAAMERVFGDLCADRHVAVQGTHWASLITAYGLHSGDVERALEVFEGIAKHPSTKPGSAPEPVVWEAILNVLGQRGTLEQLDAFRTRMTAQGARSTAYVCNVLIAGYARHSQFHRAREVFESMADSLTGVAAPNNHPALLTSSGHAKPSAVTVEPTNVVYREPSTYEAMVRAELKAEDRTAAEDVLRRMQDRRYPVAVWMKARAILDEVVL</sequence>
<dbReference type="Gene3D" id="1.25.40.10">
    <property type="entry name" value="Tetratricopeptide repeat domain"/>
    <property type="match status" value="2"/>
</dbReference>
<proteinExistence type="inferred from homology"/>
<evidence type="ECO:0000313" key="7">
    <source>
        <dbReference type="EMBL" id="RSH87669.1"/>
    </source>
</evidence>
<feature type="repeat" description="PPR" evidence="5">
    <location>
        <begin position="1298"/>
        <end position="1328"/>
    </location>
</feature>
<dbReference type="PROSITE" id="PS51375">
    <property type="entry name" value="PPR"/>
    <property type="match status" value="3"/>
</dbReference>
<comment type="subunit">
    <text evidence="4">Binds to mitochondrial small subunit 15S rRNA.</text>
</comment>
<dbReference type="NCBIfam" id="TIGR00756">
    <property type="entry name" value="PPR"/>
    <property type="match status" value="3"/>
</dbReference>
<feature type="compositionally biased region" description="Low complexity" evidence="6">
    <location>
        <begin position="263"/>
        <end position="274"/>
    </location>
</feature>
<dbReference type="Proteomes" id="UP000279236">
    <property type="component" value="Unassembled WGS sequence"/>
</dbReference>
<dbReference type="STRING" id="105984.A0A427Y962"/>
<dbReference type="InterPro" id="IPR002885">
    <property type="entry name" value="PPR_rpt"/>
</dbReference>
<organism evidence="7 8">
    <name type="scientific">Apiotrichum porosum</name>
    <dbReference type="NCBI Taxonomy" id="105984"/>
    <lineage>
        <taxon>Eukaryota</taxon>
        <taxon>Fungi</taxon>
        <taxon>Dikarya</taxon>
        <taxon>Basidiomycota</taxon>
        <taxon>Agaricomycotina</taxon>
        <taxon>Tremellomycetes</taxon>
        <taxon>Trichosporonales</taxon>
        <taxon>Trichosporonaceae</taxon>
        <taxon>Apiotrichum</taxon>
    </lineage>
</organism>
<dbReference type="OrthoDB" id="411857at2759"/>
<evidence type="ECO:0000256" key="3">
    <source>
        <dbReference type="ARBA" id="ARBA00044493"/>
    </source>
</evidence>
<keyword evidence="2" id="KW-0677">Repeat</keyword>
<dbReference type="PANTHER" id="PTHR47447:SF17">
    <property type="entry name" value="OS12G0638900 PROTEIN"/>
    <property type="match status" value="1"/>
</dbReference>
<evidence type="ECO:0000313" key="8">
    <source>
        <dbReference type="Proteomes" id="UP000279236"/>
    </source>
</evidence>
<feature type="compositionally biased region" description="Low complexity" evidence="6">
    <location>
        <begin position="93"/>
        <end position="102"/>
    </location>
</feature>
<evidence type="ECO:0000256" key="6">
    <source>
        <dbReference type="SAM" id="MobiDB-lite"/>
    </source>
</evidence>
<evidence type="ECO:0000256" key="5">
    <source>
        <dbReference type="PROSITE-ProRule" id="PRU00708"/>
    </source>
</evidence>
<dbReference type="GeneID" id="39584726"/>
<evidence type="ECO:0000256" key="2">
    <source>
        <dbReference type="ARBA" id="ARBA00022737"/>
    </source>
</evidence>
<evidence type="ECO:0000256" key="4">
    <source>
        <dbReference type="ARBA" id="ARBA00044511"/>
    </source>
</evidence>